<reference evidence="8 9" key="1">
    <citation type="submission" date="2019-03" db="EMBL/GenBank/DDBJ databases">
        <title>Comparative genomic analyses of the sweetpotato soil rot pathogen, Streptomyces ipomoeae.</title>
        <authorList>
            <person name="Ruschel Soares N."/>
            <person name="Badger J.H."/>
            <person name="Huguet-Tapia J.C."/>
            <person name="Clark C.A."/>
            <person name="Pettis G.S."/>
        </authorList>
    </citation>
    <scope>NUCLEOTIDE SEQUENCE [LARGE SCALE GENOMIC DNA]</scope>
    <source>
        <strain evidence="8 9">88-35</strain>
    </source>
</reference>
<dbReference type="GO" id="GO:0030170">
    <property type="term" value="F:pyridoxal phosphate binding"/>
    <property type="evidence" value="ECO:0007669"/>
    <property type="project" value="TreeGrafter"/>
</dbReference>
<dbReference type="SUPFAM" id="SSF53383">
    <property type="entry name" value="PLP-dependent transferases"/>
    <property type="match status" value="1"/>
</dbReference>
<evidence type="ECO:0000256" key="6">
    <source>
        <dbReference type="PIRSR" id="PIRSR000390-1"/>
    </source>
</evidence>
<evidence type="ECO:0000256" key="7">
    <source>
        <dbReference type="PIRSR" id="PIRSR000390-2"/>
    </source>
</evidence>
<evidence type="ECO:0000256" key="2">
    <source>
        <dbReference type="ARBA" id="ARBA00022576"/>
    </source>
</evidence>
<evidence type="ECO:0000256" key="1">
    <source>
        <dbReference type="ARBA" id="ARBA00001933"/>
    </source>
</evidence>
<comment type="similarity">
    <text evidence="5">Belongs to the DegT/DnrJ/EryC1 family. L-glutamine:2-deoxy-scyllo-inosose/scyllo-inosose aminotransferase subfamily.</text>
</comment>
<keyword evidence="2 8" id="KW-0032">Aminotransferase</keyword>
<dbReference type="PIRSF" id="PIRSF000390">
    <property type="entry name" value="PLP_StrS"/>
    <property type="match status" value="1"/>
</dbReference>
<dbReference type="Pfam" id="PF01041">
    <property type="entry name" value="DegT_DnrJ_EryC1"/>
    <property type="match status" value="1"/>
</dbReference>
<dbReference type="InterPro" id="IPR015421">
    <property type="entry name" value="PyrdxlP-dep_Trfase_major"/>
</dbReference>
<sequence>MPGRPSRVAPRVGSMNVLVPNAAPHVTDAELQAVRDVLISGAWTGGEQVASFERELAAALDAPHVVTVASGTAALHAVLTLLRVPGTRQLLVTSDLNFLAAPSTALHLGYEIAFTDIAENSLNMDPEALETLLRESGPDYDDVIVVPVHFAGLAAGMDDIHRVCAEHGARVVEDAAHAIGARYADGRPVGSDVRSVACVFSFHPTKNVATPEGGAISVHDADVAGRLRLLRNHGMDKADLVDAEDAFAADGTRNPWYYQVRSPGLNLRLSDVHAAVGRCQLGRLAETTRRRRDLAERYHQALSGVANVAPATETAIAKSVWHLYPAILDIDALALTKQEVFARFAADGIALQVHYTPLHRQPAYANRPLVAAAKFPVVERVSRGLVSLPMFTGMSDVQQELVVAALRALPGGAR</sequence>
<feature type="modified residue" description="N6-(pyridoxal phosphate)lysine" evidence="7">
    <location>
        <position position="206"/>
    </location>
</feature>
<accession>A0AAE8W5Z1</accession>
<dbReference type="InterPro" id="IPR015424">
    <property type="entry name" value="PyrdxlP-dep_Trfase"/>
</dbReference>
<dbReference type="EMBL" id="SPAZ01000090">
    <property type="protein sequence ID" value="TQE36481.1"/>
    <property type="molecule type" value="Genomic_DNA"/>
</dbReference>
<comment type="cofactor">
    <cofactor evidence="1">
        <name>pyridoxal 5'-phosphate</name>
        <dbReference type="ChEBI" id="CHEBI:597326"/>
    </cofactor>
</comment>
<evidence type="ECO:0000256" key="5">
    <source>
        <dbReference type="ARBA" id="ARBA00038398"/>
    </source>
</evidence>
<gene>
    <name evidence="8" type="ORF">Sipo8835_10150</name>
</gene>
<dbReference type="GO" id="GO:0008483">
    <property type="term" value="F:transaminase activity"/>
    <property type="evidence" value="ECO:0007669"/>
    <property type="project" value="UniProtKB-KW"/>
</dbReference>
<dbReference type="PANTHER" id="PTHR30244">
    <property type="entry name" value="TRANSAMINASE"/>
    <property type="match status" value="1"/>
</dbReference>
<organism evidence="8 9">
    <name type="scientific">Streptomyces ipomoeae</name>
    <dbReference type="NCBI Taxonomy" id="103232"/>
    <lineage>
        <taxon>Bacteria</taxon>
        <taxon>Bacillati</taxon>
        <taxon>Actinomycetota</taxon>
        <taxon>Actinomycetes</taxon>
        <taxon>Kitasatosporales</taxon>
        <taxon>Streptomycetaceae</taxon>
        <taxon>Streptomyces</taxon>
    </lineage>
</organism>
<dbReference type="InterPro" id="IPR000653">
    <property type="entry name" value="DegT/StrS_aminotransferase"/>
</dbReference>
<evidence type="ECO:0000256" key="3">
    <source>
        <dbReference type="ARBA" id="ARBA00022679"/>
    </source>
</evidence>
<dbReference type="PANTHER" id="PTHR30244:SF34">
    <property type="entry name" value="DTDP-4-AMINO-4,6-DIDEOXYGALACTOSE TRANSAMINASE"/>
    <property type="match status" value="1"/>
</dbReference>
<evidence type="ECO:0000313" key="8">
    <source>
        <dbReference type="EMBL" id="TQE36481.1"/>
    </source>
</evidence>
<dbReference type="GO" id="GO:0000271">
    <property type="term" value="P:polysaccharide biosynthetic process"/>
    <property type="evidence" value="ECO:0007669"/>
    <property type="project" value="TreeGrafter"/>
</dbReference>
<dbReference type="Proteomes" id="UP000318720">
    <property type="component" value="Unassembled WGS sequence"/>
</dbReference>
<dbReference type="Gene3D" id="3.40.640.10">
    <property type="entry name" value="Type I PLP-dependent aspartate aminotransferase-like (Major domain)"/>
    <property type="match status" value="1"/>
</dbReference>
<feature type="active site" description="Proton acceptor" evidence="6">
    <location>
        <position position="206"/>
    </location>
</feature>
<evidence type="ECO:0000313" key="9">
    <source>
        <dbReference type="Proteomes" id="UP000318720"/>
    </source>
</evidence>
<dbReference type="RefSeq" id="WP_009306204.1">
    <property type="nucleotide sequence ID" value="NZ_JARAVA010000002.1"/>
</dbReference>
<dbReference type="CDD" id="cd00616">
    <property type="entry name" value="AHBA_syn"/>
    <property type="match status" value="1"/>
</dbReference>
<dbReference type="InterPro" id="IPR015422">
    <property type="entry name" value="PyrdxlP-dep_Trfase_small"/>
</dbReference>
<dbReference type="AlphaFoldDB" id="A0AAE8W5Z1"/>
<keyword evidence="4 7" id="KW-0663">Pyridoxal phosphate</keyword>
<protein>
    <submittedName>
        <fullName evidence="8">Aminotransferase class I/II-fold pyridoxal phosphate-dependent enzyme</fullName>
    </submittedName>
</protein>
<comment type="caution">
    <text evidence="8">The sequence shown here is derived from an EMBL/GenBank/DDBJ whole genome shotgun (WGS) entry which is preliminary data.</text>
</comment>
<proteinExistence type="inferred from homology"/>
<name>A0AAE8W5Z1_9ACTN</name>
<dbReference type="Gene3D" id="3.90.1150.10">
    <property type="entry name" value="Aspartate Aminotransferase, domain 1"/>
    <property type="match status" value="1"/>
</dbReference>
<evidence type="ECO:0000256" key="4">
    <source>
        <dbReference type="ARBA" id="ARBA00022898"/>
    </source>
</evidence>
<keyword evidence="3" id="KW-0808">Transferase</keyword>